<sequence length="455" mass="52838">MMKKRIAIIGAGPCGLSQLSALKDDAFDLICFERQSEWGGQWLYPYQNEADSSEEYIHSSMYRQLWSNGPKELVEYVDYTFDNHFGYSTPSYQPRSVVFDYLTGRAKNKNIRKFIRFQTVVHSVNNEQDIFKVTVEDLKTNIIEELTFDFVIVAAGRYATPNIPQFQGMKQFPGLVLHSKRFHDASKFENQHVLIIGSSYSAEDIALQLCKFGARSITISYRTRPLGYKWPDERIKEVPLLERMENRLAYFQDGTKSETEIDSIIFCTGYRHHYPFMAEHLRLNCPTKVLSPPNLYKGIIWSKQPNLAYLGMQSLVFQFTMFDVQASFVRDVILGQIRLPDLESREQDIAEWIDLEKKLKPGDGESEFYYQIDYMRDLLTQCHAPPQFDVNKVIAGVKELVKHKQENVFTYRDHSFVSIVTGSRALSINPSLPWLKKMADSVEEFLNQSLRKRQL</sequence>
<dbReference type="EC" id="1.-.-.-" evidence="8"/>
<evidence type="ECO:0000256" key="4">
    <source>
        <dbReference type="ARBA" id="ARBA00022827"/>
    </source>
</evidence>
<dbReference type="Proteomes" id="UP000663834">
    <property type="component" value="Unassembled WGS sequence"/>
</dbReference>
<dbReference type="Proteomes" id="UP000663824">
    <property type="component" value="Unassembled WGS sequence"/>
</dbReference>
<evidence type="ECO:0000256" key="3">
    <source>
        <dbReference type="ARBA" id="ARBA00022630"/>
    </source>
</evidence>
<evidence type="ECO:0000256" key="6">
    <source>
        <dbReference type="ARBA" id="ARBA00023002"/>
    </source>
</evidence>
<dbReference type="InterPro" id="IPR020946">
    <property type="entry name" value="Flavin_mOase-like"/>
</dbReference>
<dbReference type="EMBL" id="CAJOBI010192886">
    <property type="protein sequence ID" value="CAF4967023.1"/>
    <property type="molecule type" value="Genomic_DNA"/>
</dbReference>
<dbReference type="EMBL" id="CAJNRE010000874">
    <property type="protein sequence ID" value="CAF1933117.1"/>
    <property type="molecule type" value="Genomic_DNA"/>
</dbReference>
<dbReference type="GO" id="GO:0004499">
    <property type="term" value="F:N,N-dimethylaniline monooxygenase activity"/>
    <property type="evidence" value="ECO:0007669"/>
    <property type="project" value="InterPro"/>
</dbReference>
<dbReference type="GO" id="GO:0050660">
    <property type="term" value="F:flavin adenine dinucleotide binding"/>
    <property type="evidence" value="ECO:0007669"/>
    <property type="project" value="InterPro"/>
</dbReference>
<evidence type="ECO:0000256" key="8">
    <source>
        <dbReference type="RuleBase" id="RU361177"/>
    </source>
</evidence>
<dbReference type="Gene3D" id="3.50.50.60">
    <property type="entry name" value="FAD/NAD(P)-binding domain"/>
    <property type="match status" value="2"/>
</dbReference>
<keyword evidence="4 8" id="KW-0274">FAD</keyword>
<organism evidence="9 12">
    <name type="scientific">Rotaria magnacalcarata</name>
    <dbReference type="NCBI Taxonomy" id="392030"/>
    <lineage>
        <taxon>Eukaryota</taxon>
        <taxon>Metazoa</taxon>
        <taxon>Spiralia</taxon>
        <taxon>Gnathifera</taxon>
        <taxon>Rotifera</taxon>
        <taxon>Eurotatoria</taxon>
        <taxon>Bdelloidea</taxon>
        <taxon>Philodinida</taxon>
        <taxon>Philodinidae</taxon>
        <taxon>Rotaria</taxon>
    </lineage>
</organism>
<keyword evidence="7 8" id="KW-0503">Monooxygenase</keyword>
<evidence type="ECO:0000256" key="5">
    <source>
        <dbReference type="ARBA" id="ARBA00022857"/>
    </source>
</evidence>
<dbReference type="InterPro" id="IPR050346">
    <property type="entry name" value="FMO-like"/>
</dbReference>
<evidence type="ECO:0000313" key="9">
    <source>
        <dbReference type="EMBL" id="CAF1418050.1"/>
    </source>
</evidence>
<evidence type="ECO:0000313" key="12">
    <source>
        <dbReference type="Proteomes" id="UP000663834"/>
    </source>
</evidence>
<proteinExistence type="inferred from homology"/>
<evidence type="ECO:0000313" key="10">
    <source>
        <dbReference type="EMBL" id="CAF1933117.1"/>
    </source>
</evidence>
<keyword evidence="3 8" id="KW-0285">Flavoprotein</keyword>
<dbReference type="OrthoDB" id="66881at2759"/>
<comment type="similarity">
    <text evidence="2 8">Belongs to the FMO family.</text>
</comment>
<keyword evidence="5" id="KW-0521">NADP</keyword>
<reference evidence="9" key="1">
    <citation type="submission" date="2021-02" db="EMBL/GenBank/DDBJ databases">
        <authorList>
            <person name="Nowell W R."/>
        </authorList>
    </citation>
    <scope>NUCLEOTIDE SEQUENCE</scope>
</reference>
<evidence type="ECO:0000256" key="1">
    <source>
        <dbReference type="ARBA" id="ARBA00001974"/>
    </source>
</evidence>
<dbReference type="Pfam" id="PF00743">
    <property type="entry name" value="FMO-like"/>
    <property type="match status" value="2"/>
</dbReference>
<evidence type="ECO:0000256" key="7">
    <source>
        <dbReference type="ARBA" id="ARBA00023033"/>
    </source>
</evidence>
<dbReference type="GO" id="GO:0050661">
    <property type="term" value="F:NADP binding"/>
    <property type="evidence" value="ECO:0007669"/>
    <property type="project" value="InterPro"/>
</dbReference>
<accession>A0A815M220</accession>
<dbReference type="PANTHER" id="PTHR23023">
    <property type="entry name" value="DIMETHYLANILINE MONOOXYGENASE"/>
    <property type="match status" value="1"/>
</dbReference>
<evidence type="ECO:0000313" key="11">
    <source>
        <dbReference type="EMBL" id="CAF4967023.1"/>
    </source>
</evidence>
<dbReference type="FunFam" id="3.50.50.60:FF:000138">
    <property type="entry name" value="Flavin-containing monooxygenase"/>
    <property type="match status" value="1"/>
</dbReference>
<dbReference type="InterPro" id="IPR000960">
    <property type="entry name" value="Flavin_mOase"/>
</dbReference>
<protein>
    <recommendedName>
        <fullName evidence="8">Flavin-containing monooxygenase</fullName>
        <ecNumber evidence="8">1.-.-.-</ecNumber>
    </recommendedName>
</protein>
<dbReference type="PIRSF" id="PIRSF000332">
    <property type="entry name" value="FMO"/>
    <property type="match status" value="1"/>
</dbReference>
<comment type="caution">
    <text evidence="9">The sequence shown here is derived from an EMBL/GenBank/DDBJ whole genome shotgun (WGS) entry which is preliminary data.</text>
</comment>
<comment type="cofactor">
    <cofactor evidence="1 8">
        <name>FAD</name>
        <dbReference type="ChEBI" id="CHEBI:57692"/>
    </cofactor>
</comment>
<evidence type="ECO:0000256" key="2">
    <source>
        <dbReference type="ARBA" id="ARBA00009183"/>
    </source>
</evidence>
<keyword evidence="6 8" id="KW-0560">Oxidoreductase</keyword>
<dbReference type="PRINTS" id="PR00370">
    <property type="entry name" value="FMOXYGENASE"/>
</dbReference>
<name>A0A815M220_9BILA</name>
<dbReference type="AlphaFoldDB" id="A0A815M220"/>
<gene>
    <name evidence="9" type="ORF">KQP761_LOCUS10463</name>
    <name evidence="10" type="ORF">MBJ925_LOCUS4581</name>
    <name evidence="11" type="ORF">SMN809_LOCUS54944</name>
</gene>
<dbReference type="SUPFAM" id="SSF51905">
    <property type="entry name" value="FAD/NAD(P)-binding domain"/>
    <property type="match status" value="2"/>
</dbReference>
<dbReference type="EMBL" id="CAJNOW010004457">
    <property type="protein sequence ID" value="CAF1418050.1"/>
    <property type="molecule type" value="Genomic_DNA"/>
</dbReference>
<dbReference type="InterPro" id="IPR036188">
    <property type="entry name" value="FAD/NAD-bd_sf"/>
</dbReference>
<dbReference type="Proteomes" id="UP000676336">
    <property type="component" value="Unassembled WGS sequence"/>
</dbReference>